<accession>A0A5N6RBL1</accession>
<proteinExistence type="predicted"/>
<dbReference type="EMBL" id="CM017325">
    <property type="protein sequence ID" value="KAE8057304.1"/>
    <property type="molecule type" value="Genomic_DNA"/>
</dbReference>
<reference evidence="1 2" key="1">
    <citation type="submission" date="2019-06" db="EMBL/GenBank/DDBJ databases">
        <title>A chromosomal-level reference genome of Carpinus fangiana (Coryloideae, Betulaceae).</title>
        <authorList>
            <person name="Yang X."/>
            <person name="Wang Z."/>
            <person name="Zhang L."/>
            <person name="Hao G."/>
            <person name="Liu J."/>
            <person name="Yang Y."/>
        </authorList>
    </citation>
    <scope>NUCLEOTIDE SEQUENCE [LARGE SCALE GENOMIC DNA]</scope>
    <source>
        <strain evidence="1">Cfa_2016G</strain>
        <tissue evidence="1">Leaf</tissue>
    </source>
</reference>
<evidence type="ECO:0000313" key="2">
    <source>
        <dbReference type="Proteomes" id="UP000327013"/>
    </source>
</evidence>
<dbReference type="Proteomes" id="UP000327013">
    <property type="component" value="Chromosome 5"/>
</dbReference>
<organism evidence="1 2">
    <name type="scientific">Carpinus fangiana</name>
    <dbReference type="NCBI Taxonomy" id="176857"/>
    <lineage>
        <taxon>Eukaryota</taxon>
        <taxon>Viridiplantae</taxon>
        <taxon>Streptophyta</taxon>
        <taxon>Embryophyta</taxon>
        <taxon>Tracheophyta</taxon>
        <taxon>Spermatophyta</taxon>
        <taxon>Magnoliopsida</taxon>
        <taxon>eudicotyledons</taxon>
        <taxon>Gunneridae</taxon>
        <taxon>Pentapetalae</taxon>
        <taxon>rosids</taxon>
        <taxon>fabids</taxon>
        <taxon>Fagales</taxon>
        <taxon>Betulaceae</taxon>
        <taxon>Carpinus</taxon>
    </lineage>
</organism>
<name>A0A5N6RBL1_9ROSI</name>
<dbReference type="AlphaFoldDB" id="A0A5N6RBL1"/>
<dbReference type="OrthoDB" id="1176744at2759"/>
<gene>
    <name evidence="1" type="ORF">FH972_014005</name>
</gene>
<protein>
    <submittedName>
        <fullName evidence="1">Uncharacterized protein</fullName>
    </submittedName>
</protein>
<evidence type="ECO:0000313" key="1">
    <source>
        <dbReference type="EMBL" id="KAE8057304.1"/>
    </source>
</evidence>
<sequence length="95" mass="11223">MVSSRKSNLTQLTDLMPLQPWKTPSPPFNENHRNVQYIKLKEPLVTEDGSKVFWQPKRLHKEVDGLDIEIPYGGVFEFFDKGVIKTIRRWIDKLR</sequence>
<keyword evidence="2" id="KW-1185">Reference proteome</keyword>